<dbReference type="Gene3D" id="3.10.20.90">
    <property type="entry name" value="Phosphatidylinositol 3-kinase Catalytic Subunit, Chain A, domain 1"/>
    <property type="match status" value="1"/>
</dbReference>
<dbReference type="GO" id="GO:0061908">
    <property type="term" value="C:phagophore"/>
    <property type="evidence" value="ECO:0000318"/>
    <property type="project" value="GO_Central"/>
</dbReference>
<dbReference type="InterPro" id="IPR007239">
    <property type="entry name" value="Atg5"/>
</dbReference>
<dbReference type="Pfam" id="PF04106">
    <property type="entry name" value="ATG5_UblB"/>
    <property type="match status" value="1"/>
</dbReference>
<dbReference type="STRING" id="5786.F0ZRF1"/>
<evidence type="ECO:0000256" key="3">
    <source>
        <dbReference type="ARBA" id="ARBA00022843"/>
    </source>
</evidence>
<dbReference type="InterPro" id="IPR048318">
    <property type="entry name" value="ATG5_UblB"/>
</dbReference>
<dbReference type="GO" id="GO:0000045">
    <property type="term" value="P:autophagosome assembly"/>
    <property type="evidence" value="ECO:0000318"/>
    <property type="project" value="GO_Central"/>
</dbReference>
<comment type="similarity">
    <text evidence="1 5">Belongs to the ATG5 family.</text>
</comment>
<dbReference type="GO" id="GO:0035973">
    <property type="term" value="P:aggrephagy"/>
    <property type="evidence" value="ECO:0000318"/>
    <property type="project" value="GO_Central"/>
</dbReference>
<sequence length="356" mass="40979">MSFFDEDIKKSVWEGKIPIIFTLSPDDLTSHLPPSPYTFMAPRNSYFPLITSVVKEYFSSSTLVLLDEMWLEYRGIPLKWHVPIGVLYDTLVLSKSGGVIEQPYWNIVVHFQSYPDKILLKCPNIEAVRTYYKNVLKEATFIKQGDINKFNNLTINQSNDLWDGLKNHDYDKFWSVNKKFAPNSYKEYKNIPIRLIINYKPPVQELIPVYDGENSTTEITLENLFSKIPYDSVSSLFNYISNSNNTGNLSPPLSPSDRNSAEVDNNIENSINQSSLPPSAEYSNLLQFMKACGIKYRIQGIEPPLDSSAVWLYEYFSHPDNFIYITLFDPSNLDNNSFNYNLNNSNKNSNNNNNNE</sequence>
<evidence type="ECO:0000256" key="4">
    <source>
        <dbReference type="ARBA" id="ARBA00023006"/>
    </source>
</evidence>
<evidence type="ECO:0000259" key="6">
    <source>
        <dbReference type="Pfam" id="PF04106"/>
    </source>
</evidence>
<dbReference type="AlphaFoldDB" id="F0ZRF1"/>
<dbReference type="InterPro" id="IPR048939">
    <property type="entry name" value="ATG5_UblA"/>
</dbReference>
<dbReference type="InParanoid" id="F0ZRF1"/>
<dbReference type="InterPro" id="IPR042527">
    <property type="entry name" value="Atg5_UblA_dom_sf"/>
</dbReference>
<dbReference type="Gene3D" id="1.10.246.190">
    <property type="entry name" value="Autophagy protein Apg5, helix rich domain"/>
    <property type="match status" value="1"/>
</dbReference>
<dbReference type="InterPro" id="IPR048940">
    <property type="entry name" value="ATG5_HBR"/>
</dbReference>
<dbReference type="KEGG" id="dpp:DICPUDRAFT_80751"/>
<feature type="domain" description="Autophagy protein ATG5 UblA" evidence="8">
    <location>
        <begin position="12"/>
        <end position="111"/>
    </location>
</feature>
<dbReference type="GO" id="GO:0048837">
    <property type="term" value="P:sorocarp sorus development"/>
    <property type="evidence" value="ECO:0007669"/>
    <property type="project" value="EnsemblProtists"/>
</dbReference>
<dbReference type="PANTHER" id="PTHR13040">
    <property type="entry name" value="AUTOPHAGY PROTEIN 5"/>
    <property type="match status" value="1"/>
</dbReference>
<keyword evidence="3 5" id="KW-0832">Ubl conjugation</keyword>
<dbReference type="OMA" id="DYDKFWS"/>
<dbReference type="Proteomes" id="UP000001064">
    <property type="component" value="Unassembled WGS sequence"/>
</dbReference>
<dbReference type="InterPro" id="IPR042526">
    <property type="entry name" value="Atg5_HR"/>
</dbReference>
<feature type="domain" description="Autophagy protein ATG5 UblB" evidence="6">
    <location>
        <begin position="190"/>
        <end position="327"/>
    </location>
</feature>
<dbReference type="GO" id="GO:0010468">
    <property type="term" value="P:regulation of gene expression"/>
    <property type="evidence" value="ECO:0007669"/>
    <property type="project" value="EnsemblProtists"/>
</dbReference>
<dbReference type="GO" id="GO:0031288">
    <property type="term" value="P:sorocarp morphogenesis"/>
    <property type="evidence" value="ECO:0007669"/>
    <property type="project" value="EnsemblProtists"/>
</dbReference>
<dbReference type="GO" id="GO:0042742">
    <property type="term" value="P:defense response to bacterium"/>
    <property type="evidence" value="ECO:0007669"/>
    <property type="project" value="EnsemblProtists"/>
</dbReference>
<dbReference type="GO" id="GO:0006995">
    <property type="term" value="P:cellular response to nitrogen starvation"/>
    <property type="evidence" value="ECO:0000318"/>
    <property type="project" value="GO_Central"/>
</dbReference>
<dbReference type="GO" id="GO:0034727">
    <property type="term" value="P:piecemeal microautophagy of the nucleus"/>
    <property type="evidence" value="ECO:0000318"/>
    <property type="project" value="GO_Central"/>
</dbReference>
<dbReference type="eggNOG" id="KOG2976">
    <property type="taxonomic scope" value="Eukaryota"/>
</dbReference>
<dbReference type="FunCoup" id="F0ZRF1">
    <property type="interactions" value="303"/>
</dbReference>
<dbReference type="VEuPathDB" id="AmoebaDB:DICPUDRAFT_80751"/>
<name>F0ZRF1_DICPU</name>
<dbReference type="GO" id="GO:0071692">
    <property type="term" value="P:protein localization to extracellular region"/>
    <property type="evidence" value="ECO:0007669"/>
    <property type="project" value="EnsemblProtists"/>
</dbReference>
<dbReference type="Gene3D" id="3.10.20.620">
    <property type="match status" value="1"/>
</dbReference>
<dbReference type="EMBL" id="GL871140">
    <property type="protein sequence ID" value="EGC33469.1"/>
    <property type="molecule type" value="Genomic_DNA"/>
</dbReference>
<keyword evidence="4 5" id="KW-0072">Autophagy</keyword>
<comment type="subcellular location">
    <subcellularLocation>
        <location evidence="5">Preautophagosomal structure membrane</location>
        <topology evidence="5">Peripheral membrane protein</topology>
    </subcellularLocation>
</comment>
<dbReference type="GO" id="GO:0006907">
    <property type="term" value="P:pinocytosis"/>
    <property type="evidence" value="ECO:0007669"/>
    <property type="project" value="EnsemblProtists"/>
</dbReference>
<gene>
    <name evidence="9" type="ORF">DICPUDRAFT_80751</name>
</gene>
<dbReference type="SMR" id="F0ZRF1"/>
<organism evidence="9 10">
    <name type="scientific">Dictyostelium purpureum</name>
    <name type="common">Slime mold</name>
    <dbReference type="NCBI Taxonomy" id="5786"/>
    <lineage>
        <taxon>Eukaryota</taxon>
        <taxon>Amoebozoa</taxon>
        <taxon>Evosea</taxon>
        <taxon>Eumycetozoa</taxon>
        <taxon>Dictyostelia</taxon>
        <taxon>Dictyosteliales</taxon>
        <taxon>Dictyosteliaceae</taxon>
        <taxon>Dictyostelium</taxon>
    </lineage>
</organism>
<protein>
    <recommendedName>
        <fullName evidence="5">Autophagy protein 5</fullName>
    </recommendedName>
</protein>
<dbReference type="GO" id="GO:0006909">
    <property type="term" value="P:phagocytosis"/>
    <property type="evidence" value="ECO:0007669"/>
    <property type="project" value="EnsemblProtists"/>
</dbReference>
<evidence type="ECO:0000256" key="2">
    <source>
        <dbReference type="ARBA" id="ARBA00022499"/>
    </source>
</evidence>
<evidence type="ECO:0000313" key="10">
    <source>
        <dbReference type="Proteomes" id="UP000001064"/>
    </source>
</evidence>
<keyword evidence="5" id="KW-0472">Membrane</keyword>
<comment type="subunit">
    <text evidence="5">Conjugated with ATG12.</text>
</comment>
<dbReference type="GO" id="GO:0043161">
    <property type="term" value="P:proteasome-mediated ubiquitin-dependent protein catabolic process"/>
    <property type="evidence" value="ECO:0007669"/>
    <property type="project" value="EnsemblProtists"/>
</dbReference>
<dbReference type="GO" id="GO:0030435">
    <property type="term" value="P:sporulation resulting in formation of a cellular spore"/>
    <property type="evidence" value="ECO:0007669"/>
    <property type="project" value="EnsemblProtists"/>
</dbReference>
<keyword evidence="2 5" id="KW-1017">Isopeptide bond</keyword>
<reference evidence="10" key="1">
    <citation type="journal article" date="2011" name="Genome Biol.">
        <title>Comparative genomics of the social amoebae Dictyostelium discoideum and Dictyostelium purpureum.</title>
        <authorList>
            <consortium name="US DOE Joint Genome Institute (JGI-PGF)"/>
            <person name="Sucgang R."/>
            <person name="Kuo A."/>
            <person name="Tian X."/>
            <person name="Salerno W."/>
            <person name="Parikh A."/>
            <person name="Feasley C.L."/>
            <person name="Dalin E."/>
            <person name="Tu H."/>
            <person name="Huang E."/>
            <person name="Barry K."/>
            <person name="Lindquist E."/>
            <person name="Shapiro H."/>
            <person name="Bruce D."/>
            <person name="Schmutz J."/>
            <person name="Salamov A."/>
            <person name="Fey P."/>
            <person name="Gaudet P."/>
            <person name="Anjard C."/>
            <person name="Babu M.M."/>
            <person name="Basu S."/>
            <person name="Bushmanova Y."/>
            <person name="van der Wel H."/>
            <person name="Katoh-Kurasawa M."/>
            <person name="Dinh C."/>
            <person name="Coutinho P.M."/>
            <person name="Saito T."/>
            <person name="Elias M."/>
            <person name="Schaap P."/>
            <person name="Kay R.R."/>
            <person name="Henrissat B."/>
            <person name="Eichinger L."/>
            <person name="Rivero F."/>
            <person name="Putnam N.H."/>
            <person name="West C.M."/>
            <person name="Loomis W.F."/>
            <person name="Chisholm R.L."/>
            <person name="Shaulsky G."/>
            <person name="Strassmann J.E."/>
            <person name="Queller D.C."/>
            <person name="Kuspa A."/>
            <person name="Grigoriev I.V."/>
        </authorList>
    </citation>
    <scope>NUCLEOTIDE SEQUENCE [LARGE SCALE GENOMIC DNA]</scope>
    <source>
        <strain evidence="10">QSDP1</strain>
    </source>
</reference>
<dbReference type="RefSeq" id="XP_003289992.1">
    <property type="nucleotide sequence ID" value="XM_003289944.1"/>
</dbReference>
<dbReference type="GO" id="GO:0000423">
    <property type="term" value="P:mitophagy"/>
    <property type="evidence" value="ECO:0000318"/>
    <property type="project" value="GO_Central"/>
</dbReference>
<dbReference type="OrthoDB" id="272162at2759"/>
<accession>F0ZRF1</accession>
<feature type="domain" description="Autophagy protein ATG5 alpha-helical bundle region" evidence="7">
    <location>
        <begin position="126"/>
        <end position="182"/>
    </location>
</feature>
<proteinExistence type="inferred from homology"/>
<evidence type="ECO:0000259" key="8">
    <source>
        <dbReference type="Pfam" id="PF20638"/>
    </source>
</evidence>
<evidence type="ECO:0000259" key="7">
    <source>
        <dbReference type="Pfam" id="PF20637"/>
    </source>
</evidence>
<dbReference type="GeneID" id="10504348"/>
<dbReference type="GO" id="GO:0034045">
    <property type="term" value="C:phagophore assembly site membrane"/>
    <property type="evidence" value="ECO:0000318"/>
    <property type="project" value="GO_Central"/>
</dbReference>
<dbReference type="Pfam" id="PF20637">
    <property type="entry name" value="ATG5_HBR"/>
    <property type="match status" value="1"/>
</dbReference>
<dbReference type="Pfam" id="PF20638">
    <property type="entry name" value="ATG5_UblA"/>
    <property type="match status" value="1"/>
</dbReference>
<keyword evidence="10" id="KW-1185">Reference proteome</keyword>
<dbReference type="PANTHER" id="PTHR13040:SF2">
    <property type="entry name" value="AUTOPHAGY PROTEIN 5"/>
    <property type="match status" value="1"/>
</dbReference>
<dbReference type="GO" id="GO:0034274">
    <property type="term" value="C:Atg12-Atg5-Atg16 complex"/>
    <property type="evidence" value="ECO:0000318"/>
    <property type="project" value="GO_Central"/>
</dbReference>
<evidence type="ECO:0000256" key="5">
    <source>
        <dbReference type="RuleBase" id="RU361202"/>
    </source>
</evidence>
<evidence type="ECO:0000313" key="9">
    <source>
        <dbReference type="EMBL" id="EGC33469.1"/>
    </source>
</evidence>
<evidence type="ECO:0000256" key="1">
    <source>
        <dbReference type="ARBA" id="ARBA00006910"/>
    </source>
</evidence>
<dbReference type="GO" id="GO:0005776">
    <property type="term" value="C:autophagosome"/>
    <property type="evidence" value="ECO:0000318"/>
    <property type="project" value="GO_Central"/>
</dbReference>
<comment type="function">
    <text evidence="5">Involved in autophagic vesicle formation.</text>
</comment>